<evidence type="ECO:0000313" key="1">
    <source>
        <dbReference type="EMBL" id="SDK54973.1"/>
    </source>
</evidence>
<dbReference type="InterPro" id="IPR043519">
    <property type="entry name" value="NT_sf"/>
</dbReference>
<dbReference type="SUPFAM" id="SSF81301">
    <property type="entry name" value="Nucleotidyltransferase"/>
    <property type="match status" value="1"/>
</dbReference>
<evidence type="ECO:0008006" key="3">
    <source>
        <dbReference type="Google" id="ProtNLM"/>
    </source>
</evidence>
<name>A0A1G9CTG1_9FLAO</name>
<protein>
    <recommendedName>
        <fullName evidence="3">Nucleotidyltransferase domain-containing protein</fullName>
    </recommendedName>
</protein>
<keyword evidence="2" id="KW-1185">Reference proteome</keyword>
<dbReference type="OrthoDB" id="2082416at2"/>
<evidence type="ECO:0000313" key="2">
    <source>
        <dbReference type="Proteomes" id="UP000199580"/>
    </source>
</evidence>
<dbReference type="STRING" id="1128970.SAMN04487935_3648"/>
<dbReference type="EMBL" id="FNEZ01000007">
    <property type="protein sequence ID" value="SDK54973.1"/>
    <property type="molecule type" value="Genomic_DNA"/>
</dbReference>
<accession>A0A1G9CTG1</accession>
<sequence>MKKDRINSLIRTFVKEKLSPNSEDRQFVSNIYQSFNDLLGVNNCVQIGSYPRFTAIRPLHDLDILYIMGDWQRQNVEPQNYLNNLANQFRKDYKNPTSYTLKV</sequence>
<organism evidence="1 2">
    <name type="scientific">Flavobacterium noncentrifugens</name>
    <dbReference type="NCBI Taxonomy" id="1128970"/>
    <lineage>
        <taxon>Bacteria</taxon>
        <taxon>Pseudomonadati</taxon>
        <taxon>Bacteroidota</taxon>
        <taxon>Flavobacteriia</taxon>
        <taxon>Flavobacteriales</taxon>
        <taxon>Flavobacteriaceae</taxon>
        <taxon>Flavobacterium</taxon>
    </lineage>
</organism>
<dbReference type="Proteomes" id="UP000199580">
    <property type="component" value="Unassembled WGS sequence"/>
</dbReference>
<gene>
    <name evidence="1" type="ORF">SAMN04487935_3648</name>
</gene>
<dbReference type="RefSeq" id="WP_091398995.1">
    <property type="nucleotide sequence ID" value="NZ_BKAI01000010.1"/>
</dbReference>
<proteinExistence type="predicted"/>
<dbReference type="AlphaFoldDB" id="A0A1G9CTG1"/>
<reference evidence="1 2" key="1">
    <citation type="submission" date="2016-10" db="EMBL/GenBank/DDBJ databases">
        <authorList>
            <person name="de Groot N.N."/>
        </authorList>
    </citation>
    <scope>NUCLEOTIDE SEQUENCE [LARGE SCALE GENOMIC DNA]</scope>
    <source>
        <strain evidence="1 2">CGMCC 1.10076</strain>
    </source>
</reference>